<gene>
    <name evidence="10" type="primary">MED7</name>
    <name evidence="10" type="ORF">H4219_004314</name>
</gene>
<feature type="compositionally biased region" description="Polar residues" evidence="9">
    <location>
        <begin position="187"/>
        <end position="196"/>
    </location>
</feature>
<dbReference type="GO" id="GO:0016592">
    <property type="term" value="C:mediator complex"/>
    <property type="evidence" value="ECO:0007669"/>
    <property type="project" value="InterPro"/>
</dbReference>
<evidence type="ECO:0000256" key="7">
    <source>
        <dbReference type="RuleBase" id="RU364060"/>
    </source>
</evidence>
<evidence type="ECO:0000256" key="6">
    <source>
        <dbReference type="ARBA" id="ARBA00023242"/>
    </source>
</evidence>
<keyword evidence="11" id="KW-1185">Reference proteome</keyword>
<evidence type="ECO:0000256" key="3">
    <source>
        <dbReference type="ARBA" id="ARBA00020631"/>
    </source>
</evidence>
<name>A0A9W8A1K9_9FUNG</name>
<sequence>MGDESIEKDSELQCLKPPPPIDGNQYMAFGRTWFVEDKFPSLEDQGIETLYSKEEPVDRVMELKKLNMKLVFTYLDIIDHIIKNPSNPPPQADMLRTIFINMNHLVNEYRPHQAKETLKLLMQNQIKTKRELSKKLKRQCDELESALEALKSSTTVKVDEISAKCSSSEDTTDIEDPPHPRLENEQSIKTSQDQASQWLAEEQRKLFEQLKKINSSS</sequence>
<keyword evidence="7" id="KW-0010">Activator</keyword>
<dbReference type="InterPro" id="IPR037212">
    <property type="entry name" value="Med7/Med21-like"/>
</dbReference>
<proteinExistence type="inferred from homology"/>
<keyword evidence="6 7" id="KW-0539">Nucleus</keyword>
<evidence type="ECO:0000313" key="10">
    <source>
        <dbReference type="EMBL" id="KAJ1915463.1"/>
    </source>
</evidence>
<evidence type="ECO:0000313" key="11">
    <source>
        <dbReference type="Proteomes" id="UP001150538"/>
    </source>
</evidence>
<dbReference type="Proteomes" id="UP001150538">
    <property type="component" value="Unassembled WGS sequence"/>
</dbReference>
<dbReference type="PANTHER" id="PTHR21428">
    <property type="entry name" value="MEDIATOR OF RNA POLYMERASE II TRANSCRIPTION SUBUNIT 7"/>
    <property type="match status" value="1"/>
</dbReference>
<keyword evidence="5 7" id="KW-0804">Transcription</keyword>
<comment type="caution">
    <text evidence="10">The sequence shown here is derived from an EMBL/GenBank/DDBJ whole genome shotgun (WGS) entry which is preliminary data.</text>
</comment>
<dbReference type="AlphaFoldDB" id="A0A9W8A1K9"/>
<keyword evidence="8" id="KW-0175">Coiled coil</keyword>
<evidence type="ECO:0000256" key="9">
    <source>
        <dbReference type="SAM" id="MobiDB-lite"/>
    </source>
</evidence>
<dbReference type="InterPro" id="IPR044888">
    <property type="entry name" value="Mediatior_Med7_sf"/>
</dbReference>
<dbReference type="GO" id="GO:0070847">
    <property type="term" value="C:core mediator complex"/>
    <property type="evidence" value="ECO:0007669"/>
    <property type="project" value="TreeGrafter"/>
</dbReference>
<accession>A0A9W8A1K9</accession>
<comment type="subcellular location">
    <subcellularLocation>
        <location evidence="1 7">Nucleus</location>
    </subcellularLocation>
</comment>
<protein>
    <recommendedName>
        <fullName evidence="3 7">Mediator of RNA polymerase II transcription subunit 7</fullName>
    </recommendedName>
</protein>
<feature type="region of interest" description="Disordered" evidence="9">
    <location>
        <begin position="161"/>
        <end position="196"/>
    </location>
</feature>
<evidence type="ECO:0000256" key="8">
    <source>
        <dbReference type="SAM" id="Coils"/>
    </source>
</evidence>
<comment type="function">
    <text evidence="7">Component of the Mediator complex, a coactivator involved in the regulated transcription of nearly all RNA polymerase II-dependent genes. Mediator functions as a bridge to convey information from gene-specific regulatory proteins to the basal RNA polymerase II transcription machinery.</text>
</comment>
<organism evidence="10 11">
    <name type="scientific">Mycoemilia scoparia</name>
    <dbReference type="NCBI Taxonomy" id="417184"/>
    <lineage>
        <taxon>Eukaryota</taxon>
        <taxon>Fungi</taxon>
        <taxon>Fungi incertae sedis</taxon>
        <taxon>Zoopagomycota</taxon>
        <taxon>Kickxellomycotina</taxon>
        <taxon>Kickxellomycetes</taxon>
        <taxon>Kickxellales</taxon>
        <taxon>Kickxellaceae</taxon>
        <taxon>Mycoemilia</taxon>
    </lineage>
</organism>
<comment type="similarity">
    <text evidence="2 7">Belongs to the Mediator complex subunit 7 family.</text>
</comment>
<dbReference type="PANTHER" id="PTHR21428:SF11">
    <property type="entry name" value="MEDIATOR OF RNA POLYMERASE II TRANSCRIPTION SUBUNIT 7"/>
    <property type="match status" value="1"/>
</dbReference>
<evidence type="ECO:0000256" key="5">
    <source>
        <dbReference type="ARBA" id="ARBA00023163"/>
    </source>
</evidence>
<reference evidence="10" key="1">
    <citation type="submission" date="2022-07" db="EMBL/GenBank/DDBJ databases">
        <title>Phylogenomic reconstructions and comparative analyses of Kickxellomycotina fungi.</title>
        <authorList>
            <person name="Reynolds N.K."/>
            <person name="Stajich J.E."/>
            <person name="Barry K."/>
            <person name="Grigoriev I.V."/>
            <person name="Crous P."/>
            <person name="Smith M.E."/>
        </authorList>
    </citation>
    <scope>NUCLEOTIDE SEQUENCE</scope>
    <source>
        <strain evidence="10">NBRC 100468</strain>
    </source>
</reference>
<dbReference type="EMBL" id="JANBPU010000145">
    <property type="protein sequence ID" value="KAJ1915463.1"/>
    <property type="molecule type" value="Genomic_DNA"/>
</dbReference>
<dbReference type="SUPFAM" id="SSF140718">
    <property type="entry name" value="Mediator hinge subcomplex-like"/>
    <property type="match status" value="1"/>
</dbReference>
<dbReference type="GO" id="GO:0006357">
    <property type="term" value="P:regulation of transcription by RNA polymerase II"/>
    <property type="evidence" value="ECO:0007669"/>
    <property type="project" value="InterPro"/>
</dbReference>
<dbReference type="OrthoDB" id="10253553at2759"/>
<dbReference type="GO" id="GO:0003712">
    <property type="term" value="F:transcription coregulator activity"/>
    <property type="evidence" value="ECO:0007669"/>
    <property type="project" value="InterPro"/>
</dbReference>
<evidence type="ECO:0000256" key="4">
    <source>
        <dbReference type="ARBA" id="ARBA00023015"/>
    </source>
</evidence>
<dbReference type="Gene3D" id="6.10.140.200">
    <property type="match status" value="1"/>
</dbReference>
<dbReference type="InterPro" id="IPR009244">
    <property type="entry name" value="Mediatior_Med7"/>
</dbReference>
<keyword evidence="4 7" id="KW-0805">Transcription regulation</keyword>
<evidence type="ECO:0000256" key="2">
    <source>
        <dbReference type="ARBA" id="ARBA00009994"/>
    </source>
</evidence>
<comment type="subunit">
    <text evidence="7">Component of the Mediator complex.</text>
</comment>
<evidence type="ECO:0000256" key="1">
    <source>
        <dbReference type="ARBA" id="ARBA00004123"/>
    </source>
</evidence>
<feature type="compositionally biased region" description="Basic and acidic residues" evidence="9">
    <location>
        <begin position="176"/>
        <end position="186"/>
    </location>
</feature>
<feature type="coiled-coil region" evidence="8">
    <location>
        <begin position="126"/>
        <end position="153"/>
    </location>
</feature>
<dbReference type="Pfam" id="PF05983">
    <property type="entry name" value="Med7"/>
    <property type="match status" value="1"/>
</dbReference>